<dbReference type="InterPro" id="IPR050922">
    <property type="entry name" value="LytR/CpsA/Psr_CW_biosynth"/>
</dbReference>
<dbReference type="Proteomes" id="UP001596157">
    <property type="component" value="Unassembled WGS sequence"/>
</dbReference>
<feature type="compositionally biased region" description="Gly residues" evidence="2">
    <location>
        <begin position="1"/>
        <end position="14"/>
    </location>
</feature>
<accession>A0ABW0ETG2</accession>
<comment type="similarity">
    <text evidence="1">Belongs to the LytR/CpsA/Psr (LCP) family.</text>
</comment>
<dbReference type="EMBL" id="JBHSKF010000007">
    <property type="protein sequence ID" value="MFC5288815.1"/>
    <property type="molecule type" value="Genomic_DNA"/>
</dbReference>
<feature type="compositionally biased region" description="Low complexity" evidence="2">
    <location>
        <begin position="24"/>
        <end position="36"/>
    </location>
</feature>
<dbReference type="PANTHER" id="PTHR33392:SF6">
    <property type="entry name" value="POLYISOPRENYL-TEICHOIC ACID--PEPTIDOGLYCAN TEICHOIC ACID TRANSFERASE TAGU"/>
    <property type="match status" value="1"/>
</dbReference>
<gene>
    <name evidence="5" type="ORF">ACFPM7_17290</name>
</gene>
<feature type="transmembrane region" description="Helical" evidence="3">
    <location>
        <begin position="65"/>
        <end position="84"/>
    </location>
</feature>
<evidence type="ECO:0000256" key="1">
    <source>
        <dbReference type="ARBA" id="ARBA00006068"/>
    </source>
</evidence>
<feature type="domain" description="Cell envelope-related transcriptional attenuator" evidence="4">
    <location>
        <begin position="137"/>
        <end position="280"/>
    </location>
</feature>
<comment type="caution">
    <text evidence="5">The sequence shown here is derived from an EMBL/GenBank/DDBJ whole genome shotgun (WGS) entry which is preliminary data.</text>
</comment>
<dbReference type="Pfam" id="PF03816">
    <property type="entry name" value="LytR_cpsA_psr"/>
    <property type="match status" value="1"/>
</dbReference>
<keyword evidence="3" id="KW-0472">Membrane</keyword>
<dbReference type="InterPro" id="IPR004474">
    <property type="entry name" value="LytR_CpsA_psr"/>
</dbReference>
<dbReference type="Gene3D" id="3.40.630.190">
    <property type="entry name" value="LCP protein"/>
    <property type="match status" value="1"/>
</dbReference>
<reference evidence="6" key="1">
    <citation type="journal article" date="2019" name="Int. J. Syst. Evol. Microbiol.">
        <title>The Global Catalogue of Microorganisms (GCM) 10K type strain sequencing project: providing services to taxonomists for standard genome sequencing and annotation.</title>
        <authorList>
            <consortium name="The Broad Institute Genomics Platform"/>
            <consortium name="The Broad Institute Genome Sequencing Center for Infectious Disease"/>
            <person name="Wu L."/>
            <person name="Ma J."/>
        </authorList>
    </citation>
    <scope>NUCLEOTIDE SEQUENCE [LARGE SCALE GENOMIC DNA]</scope>
    <source>
        <strain evidence="6">CCUG 59778</strain>
    </source>
</reference>
<dbReference type="PANTHER" id="PTHR33392">
    <property type="entry name" value="POLYISOPRENYL-TEICHOIC ACID--PEPTIDOGLYCAN TEICHOIC ACID TRANSFERASE TAGU"/>
    <property type="match status" value="1"/>
</dbReference>
<name>A0ABW0ETG2_9PSEU</name>
<feature type="region of interest" description="Disordered" evidence="2">
    <location>
        <begin position="1"/>
        <end position="60"/>
    </location>
</feature>
<proteinExistence type="inferred from homology"/>
<dbReference type="RefSeq" id="WP_378248656.1">
    <property type="nucleotide sequence ID" value="NZ_JBHSKF010000007.1"/>
</dbReference>
<sequence length="375" mass="40138">MSYGQGQPGYGQGGHRPPPYHPDGPQGHRQGRPQGHNQGGFGQGGHRPPPGPPPRQRKRRRPGRIVLVVLLVLLTIVGGLWIYGETSLNRTAALTEYEGRPAAGAGTNWLIVGSDSREDLSEDRQKELNTGAPEGRRTDTIMLLHIPDNDTPPTLVSLLRDSYVPIPGKGRNKLNAAYAFGGPELLAKTVETTTGLRMDHYIEIGLGGFADLVDAVGGVEMCLKNPINDPLAGINLKAGCQELSGPDALGYVRTRVGPRADLDRVIRQREFISALTEKATSFGTMINPFRVIPLVAAAPEAVTVDEGDHLHNLLPLALAMGSSDLVTTTVPMGGSERVQGVGSVIRWDREKALRLFDALGTDAAVPADVIVKPPK</sequence>
<evidence type="ECO:0000313" key="6">
    <source>
        <dbReference type="Proteomes" id="UP001596157"/>
    </source>
</evidence>
<evidence type="ECO:0000313" key="5">
    <source>
        <dbReference type="EMBL" id="MFC5288815.1"/>
    </source>
</evidence>
<evidence type="ECO:0000259" key="4">
    <source>
        <dbReference type="Pfam" id="PF03816"/>
    </source>
</evidence>
<evidence type="ECO:0000256" key="3">
    <source>
        <dbReference type="SAM" id="Phobius"/>
    </source>
</evidence>
<protein>
    <submittedName>
        <fullName evidence="5">LCP family protein</fullName>
    </submittedName>
</protein>
<dbReference type="NCBIfam" id="TIGR00350">
    <property type="entry name" value="lytR_cpsA_psr"/>
    <property type="match status" value="1"/>
</dbReference>
<evidence type="ECO:0000256" key="2">
    <source>
        <dbReference type="SAM" id="MobiDB-lite"/>
    </source>
</evidence>
<organism evidence="5 6">
    <name type="scientific">Actinokineospora guangxiensis</name>
    <dbReference type="NCBI Taxonomy" id="1490288"/>
    <lineage>
        <taxon>Bacteria</taxon>
        <taxon>Bacillati</taxon>
        <taxon>Actinomycetota</taxon>
        <taxon>Actinomycetes</taxon>
        <taxon>Pseudonocardiales</taxon>
        <taxon>Pseudonocardiaceae</taxon>
        <taxon>Actinokineospora</taxon>
    </lineage>
</organism>
<keyword evidence="6" id="KW-1185">Reference proteome</keyword>
<keyword evidence="3" id="KW-0812">Transmembrane</keyword>
<keyword evidence="3" id="KW-1133">Transmembrane helix</keyword>